<comment type="similarity">
    <text evidence="7">Belongs to the chloroperoxidase family.</text>
</comment>
<proteinExistence type="inferred from homology"/>
<keyword evidence="11" id="KW-1185">Reference proteome</keyword>
<organism evidence="10 11">
    <name type="scientific">Didymella pomorum</name>
    <dbReference type="NCBI Taxonomy" id="749634"/>
    <lineage>
        <taxon>Eukaryota</taxon>
        <taxon>Fungi</taxon>
        <taxon>Dikarya</taxon>
        <taxon>Ascomycota</taxon>
        <taxon>Pezizomycotina</taxon>
        <taxon>Dothideomycetes</taxon>
        <taxon>Pleosporomycetidae</taxon>
        <taxon>Pleosporales</taxon>
        <taxon>Pleosporineae</taxon>
        <taxon>Didymellaceae</taxon>
        <taxon>Didymella</taxon>
    </lineage>
</organism>
<protein>
    <recommendedName>
        <fullName evidence="9">Heme haloperoxidase family profile domain-containing protein</fullName>
    </recommendedName>
</protein>
<dbReference type="Pfam" id="PF01328">
    <property type="entry name" value="Peroxidase_2"/>
    <property type="match status" value="1"/>
</dbReference>
<dbReference type="PROSITE" id="PS51405">
    <property type="entry name" value="HEME_HALOPEROXIDASE"/>
    <property type="match status" value="1"/>
</dbReference>
<dbReference type="GO" id="GO:0046872">
    <property type="term" value="F:metal ion binding"/>
    <property type="evidence" value="ECO:0007669"/>
    <property type="project" value="UniProtKB-KW"/>
</dbReference>
<keyword evidence="2" id="KW-0575">Peroxidase</keyword>
<gene>
    <name evidence="10" type="ORF">N0V91_009094</name>
</gene>
<evidence type="ECO:0000256" key="1">
    <source>
        <dbReference type="ARBA" id="ARBA00001970"/>
    </source>
</evidence>
<comment type="cofactor">
    <cofactor evidence="1">
        <name>heme b</name>
        <dbReference type="ChEBI" id="CHEBI:60344"/>
    </cofactor>
</comment>
<dbReference type="OrthoDB" id="407298at2759"/>
<evidence type="ECO:0000256" key="6">
    <source>
        <dbReference type="ARBA" id="ARBA00023004"/>
    </source>
</evidence>
<reference evidence="10" key="1">
    <citation type="submission" date="2022-10" db="EMBL/GenBank/DDBJ databases">
        <title>Tapping the CABI collections for fungal endophytes: first genome assemblies for Collariella, Neodidymelliopsis, Ascochyta clinopodiicola, Didymella pomorum, Didymosphaeria variabile, Neocosmospora piperis and Neocucurbitaria cava.</title>
        <authorList>
            <person name="Hill R."/>
        </authorList>
    </citation>
    <scope>NUCLEOTIDE SEQUENCE</scope>
    <source>
        <strain evidence="10">IMI 355091</strain>
    </source>
</reference>
<dbReference type="SUPFAM" id="SSF47571">
    <property type="entry name" value="Cloroperoxidase"/>
    <property type="match status" value="1"/>
</dbReference>
<feature type="signal peptide" evidence="8">
    <location>
        <begin position="1"/>
        <end position="29"/>
    </location>
</feature>
<dbReference type="InterPro" id="IPR036851">
    <property type="entry name" value="Chloroperoxidase-like_sf"/>
</dbReference>
<dbReference type="GO" id="GO:0004601">
    <property type="term" value="F:peroxidase activity"/>
    <property type="evidence" value="ECO:0007669"/>
    <property type="project" value="UniProtKB-KW"/>
</dbReference>
<keyword evidence="6" id="KW-0408">Iron</keyword>
<evidence type="ECO:0000313" key="11">
    <source>
        <dbReference type="Proteomes" id="UP001140510"/>
    </source>
</evidence>
<feature type="domain" description="Heme haloperoxidase family profile" evidence="9">
    <location>
        <begin position="70"/>
        <end position="303"/>
    </location>
</feature>
<name>A0A9W9D475_9PLEO</name>
<dbReference type="EMBL" id="JAPEVA010000098">
    <property type="protein sequence ID" value="KAJ4399926.1"/>
    <property type="molecule type" value="Genomic_DNA"/>
</dbReference>
<evidence type="ECO:0000256" key="5">
    <source>
        <dbReference type="ARBA" id="ARBA00023002"/>
    </source>
</evidence>
<evidence type="ECO:0000256" key="2">
    <source>
        <dbReference type="ARBA" id="ARBA00022559"/>
    </source>
</evidence>
<evidence type="ECO:0000313" key="10">
    <source>
        <dbReference type="EMBL" id="KAJ4399926.1"/>
    </source>
</evidence>
<evidence type="ECO:0000256" key="4">
    <source>
        <dbReference type="ARBA" id="ARBA00022723"/>
    </source>
</evidence>
<evidence type="ECO:0000256" key="7">
    <source>
        <dbReference type="ARBA" id="ARBA00025795"/>
    </source>
</evidence>
<comment type="caution">
    <text evidence="10">The sequence shown here is derived from an EMBL/GenBank/DDBJ whole genome shotgun (WGS) entry which is preliminary data.</text>
</comment>
<evidence type="ECO:0000256" key="3">
    <source>
        <dbReference type="ARBA" id="ARBA00022617"/>
    </source>
</evidence>
<dbReference type="PANTHER" id="PTHR33577">
    <property type="entry name" value="STERIGMATOCYSTIN BIOSYNTHESIS PEROXIDASE STCC-RELATED"/>
    <property type="match status" value="1"/>
</dbReference>
<dbReference type="AlphaFoldDB" id="A0A9W9D475"/>
<evidence type="ECO:0000256" key="8">
    <source>
        <dbReference type="SAM" id="SignalP"/>
    </source>
</evidence>
<accession>A0A9W9D475</accession>
<keyword evidence="4" id="KW-0479">Metal-binding</keyword>
<dbReference type="PANTHER" id="PTHR33577:SF1">
    <property type="entry name" value="HEME HALOPEROXIDASE FAMILY PROFILE DOMAIN-CONTAINING PROTEIN"/>
    <property type="match status" value="1"/>
</dbReference>
<sequence>MKLSLIGSAALLPLAAFAFPANLIKDISAEQLAELTALAERITQEAQRKPQPAHVKRTFDADAQYVSTTGDHAYIAPGPDDIRGPCPGLNAMANHGYISRDVFGMALDLSAFLSVYSGLMAGDVTSVSIGGKPKSGLLGGLTSSLGLLGEPQGLGNSHNRFECDASPTRADLYKTGDASSLNIAQFEQLIAMPKGPNGYDMTVFRPFRGARFNDSIATNGHFFSGPLTHLAVEAAAHYFTYRFFANYSAEYPDGYLDEETLKSFQGVTGERGSFQWKAGREKFPENWHRRPLGNDYGLLSLNSDALSNLESDPYLIALGGNTGEPNTFVGVNIADLTGGVFNAETLFQGNNLMCFAFQVVSLGSPDILRGLLGNVALAVQKLTAALDPLIDALACPELTKYDKTLFDKFPGAGDGL</sequence>
<feature type="chain" id="PRO_5040960602" description="Heme haloperoxidase family profile domain-containing protein" evidence="8">
    <location>
        <begin position="30"/>
        <end position="416"/>
    </location>
</feature>
<keyword evidence="8" id="KW-0732">Signal</keyword>
<dbReference type="Gene3D" id="1.10.489.10">
    <property type="entry name" value="Chloroperoxidase-like"/>
    <property type="match status" value="1"/>
</dbReference>
<dbReference type="InterPro" id="IPR000028">
    <property type="entry name" value="Chloroperoxidase"/>
</dbReference>
<keyword evidence="3" id="KW-0349">Heme</keyword>
<evidence type="ECO:0000259" key="9">
    <source>
        <dbReference type="PROSITE" id="PS51405"/>
    </source>
</evidence>
<dbReference type="Proteomes" id="UP001140510">
    <property type="component" value="Unassembled WGS sequence"/>
</dbReference>
<keyword evidence="5" id="KW-0560">Oxidoreductase</keyword>